<accession>A0AAD6G6U5</accession>
<reference evidence="2" key="2">
    <citation type="journal article" date="2023" name="IMA Fungus">
        <title>Comparative genomic study of the Penicillium genus elucidates a diverse pangenome and 15 lateral gene transfer events.</title>
        <authorList>
            <person name="Petersen C."/>
            <person name="Sorensen T."/>
            <person name="Nielsen M.R."/>
            <person name="Sondergaard T.E."/>
            <person name="Sorensen J.L."/>
            <person name="Fitzpatrick D.A."/>
            <person name="Frisvad J.C."/>
            <person name="Nielsen K.L."/>
        </authorList>
    </citation>
    <scope>NUCLEOTIDE SEQUENCE</scope>
    <source>
        <strain evidence="2">IBT 16125</strain>
    </source>
</reference>
<name>A0AAD6G6U5_9EURO</name>
<sequence length="319" mass="35233">MFDLPNAKRVRRDEVQSPASSRESSPVDEADLQDAHTRLGKLLDLDGLIEVNTATEGDQNAATQPADGNNDQEEEEQEFEFRLFSAPTKPKAATPKGQGTGDRDNATTKGDKSSGTESKDTTAGTQKLRIRLRSPSPSGDPSEGRFVKAFRGWRFYFSTPTLFGLEENDIVKKTIAEQRRQFEDMAVTGEHITTWAKSQPWPGCDLPWRVIHLKRHQTKLPPASKDTLPVYVVEGVPVSKSPTTRKKPGKKRRVQLRKKVAAAVAAKESEAEKKNRKNRERKIKRRQKAREQKVAAAGVAGNGDVTMVDGDGDSSGGDE</sequence>
<dbReference type="InterPro" id="IPR018555">
    <property type="entry name" value="C630.06c-like"/>
</dbReference>
<dbReference type="EMBL" id="JAPVEA010000002">
    <property type="protein sequence ID" value="KAJ5460522.1"/>
    <property type="molecule type" value="Genomic_DNA"/>
</dbReference>
<evidence type="ECO:0000256" key="1">
    <source>
        <dbReference type="SAM" id="MobiDB-lite"/>
    </source>
</evidence>
<comment type="caution">
    <text evidence="2">The sequence shown here is derived from an EMBL/GenBank/DDBJ whole genome shotgun (WGS) entry which is preliminary data.</text>
</comment>
<feature type="region of interest" description="Disordered" evidence="1">
    <location>
        <begin position="53"/>
        <end position="144"/>
    </location>
</feature>
<proteinExistence type="predicted"/>
<gene>
    <name evidence="2" type="ORF">N7458_002074</name>
</gene>
<dbReference type="Proteomes" id="UP001213681">
    <property type="component" value="Unassembled WGS sequence"/>
</dbReference>
<reference evidence="2" key="1">
    <citation type="submission" date="2022-12" db="EMBL/GenBank/DDBJ databases">
        <authorList>
            <person name="Petersen C."/>
        </authorList>
    </citation>
    <scope>NUCLEOTIDE SEQUENCE</scope>
    <source>
        <strain evidence="2">IBT 16125</strain>
    </source>
</reference>
<feature type="compositionally biased region" description="Polar residues" evidence="1">
    <location>
        <begin position="53"/>
        <end position="69"/>
    </location>
</feature>
<dbReference type="Pfam" id="PF09428">
    <property type="entry name" value="DUF2011"/>
    <property type="match status" value="1"/>
</dbReference>
<feature type="region of interest" description="Disordered" evidence="1">
    <location>
        <begin position="1"/>
        <end position="35"/>
    </location>
</feature>
<evidence type="ECO:0000313" key="2">
    <source>
        <dbReference type="EMBL" id="KAJ5460522.1"/>
    </source>
</evidence>
<keyword evidence="3" id="KW-1185">Reference proteome</keyword>
<dbReference type="AlphaFoldDB" id="A0AAD6G6U5"/>
<evidence type="ECO:0000313" key="3">
    <source>
        <dbReference type="Proteomes" id="UP001213681"/>
    </source>
</evidence>
<feature type="compositionally biased region" description="Basic and acidic residues" evidence="1">
    <location>
        <begin position="101"/>
        <end position="120"/>
    </location>
</feature>
<feature type="region of interest" description="Disordered" evidence="1">
    <location>
        <begin position="240"/>
        <end position="319"/>
    </location>
</feature>
<dbReference type="RefSeq" id="XP_056769564.1">
    <property type="nucleotide sequence ID" value="XM_056905457.1"/>
</dbReference>
<feature type="compositionally biased region" description="Basic residues" evidence="1">
    <location>
        <begin position="274"/>
        <end position="288"/>
    </location>
</feature>
<organism evidence="2 3">
    <name type="scientific">Penicillium daleae</name>
    <dbReference type="NCBI Taxonomy" id="63821"/>
    <lineage>
        <taxon>Eukaryota</taxon>
        <taxon>Fungi</taxon>
        <taxon>Dikarya</taxon>
        <taxon>Ascomycota</taxon>
        <taxon>Pezizomycotina</taxon>
        <taxon>Eurotiomycetes</taxon>
        <taxon>Eurotiomycetidae</taxon>
        <taxon>Eurotiales</taxon>
        <taxon>Aspergillaceae</taxon>
        <taxon>Penicillium</taxon>
    </lineage>
</organism>
<protein>
    <submittedName>
        <fullName evidence="2">Uncharacterized protein</fullName>
    </submittedName>
</protein>
<dbReference type="GeneID" id="81595700"/>
<feature type="compositionally biased region" description="Basic residues" evidence="1">
    <location>
        <begin position="243"/>
        <end position="260"/>
    </location>
</feature>
<feature type="compositionally biased region" description="Acidic residues" evidence="1">
    <location>
        <begin position="310"/>
        <end position="319"/>
    </location>
</feature>